<gene>
    <name evidence="5" type="ORF">SAMN04487894_104273</name>
</gene>
<accession>A0A1G6Q4A4</accession>
<name>A0A1G6Q4A4_NIADE</name>
<evidence type="ECO:0000259" key="4">
    <source>
        <dbReference type="Pfam" id="PF22422"/>
    </source>
</evidence>
<evidence type="ECO:0000256" key="3">
    <source>
        <dbReference type="ARBA" id="ARBA00023295"/>
    </source>
</evidence>
<evidence type="ECO:0000313" key="6">
    <source>
        <dbReference type="Proteomes" id="UP000198757"/>
    </source>
</evidence>
<keyword evidence="6" id="KW-1185">Reference proteome</keyword>
<dbReference type="InterPro" id="IPR054491">
    <property type="entry name" value="MGH1-like_GH"/>
</dbReference>
<dbReference type="InterPro" id="IPR008928">
    <property type="entry name" value="6-hairpin_glycosidase_sf"/>
</dbReference>
<dbReference type="InterPro" id="IPR012341">
    <property type="entry name" value="6hp_glycosidase-like_sf"/>
</dbReference>
<feature type="domain" description="Mannosylglycerate hydrolase MGH1-like glycoside hydrolase" evidence="4">
    <location>
        <begin position="419"/>
        <end position="522"/>
    </location>
</feature>
<evidence type="ECO:0000313" key="5">
    <source>
        <dbReference type="EMBL" id="SDC87173.1"/>
    </source>
</evidence>
<dbReference type="AlphaFoldDB" id="A0A1G6Q4A4"/>
<dbReference type="EMBL" id="FMZO01000004">
    <property type="protein sequence ID" value="SDC87173.1"/>
    <property type="molecule type" value="Genomic_DNA"/>
</dbReference>
<dbReference type="OrthoDB" id="9781878at2"/>
<evidence type="ECO:0000256" key="2">
    <source>
        <dbReference type="ARBA" id="ARBA00022801"/>
    </source>
</evidence>
<protein>
    <recommendedName>
        <fullName evidence="4">Mannosylglycerate hydrolase MGH1-like glycoside hydrolase domain-containing protein</fullName>
    </recommendedName>
</protein>
<proteinExistence type="inferred from homology"/>
<keyword evidence="2" id="KW-0378">Hydrolase</keyword>
<dbReference type="Pfam" id="PF22422">
    <property type="entry name" value="MGH1-like_GH"/>
    <property type="match status" value="1"/>
</dbReference>
<reference evidence="6" key="1">
    <citation type="submission" date="2016-10" db="EMBL/GenBank/DDBJ databases">
        <authorList>
            <person name="Varghese N."/>
            <person name="Submissions S."/>
        </authorList>
    </citation>
    <scope>NUCLEOTIDE SEQUENCE [LARGE SCALE GENOMIC DNA]</scope>
    <source>
        <strain evidence="6">DSM 25811 / CCM 8410 / LMG 26954 / E90</strain>
    </source>
</reference>
<evidence type="ECO:0000256" key="1">
    <source>
        <dbReference type="ARBA" id="ARBA00010833"/>
    </source>
</evidence>
<dbReference type="PANTHER" id="PTHR10412">
    <property type="entry name" value="MANNOSYL-OLIGOSACCHARIDE GLUCOSIDASE"/>
    <property type="match status" value="1"/>
</dbReference>
<keyword evidence="3" id="KW-0326">Glycosidase</keyword>
<comment type="similarity">
    <text evidence="1">Belongs to the glycosyl hydrolase 63 family.</text>
</comment>
<dbReference type="RefSeq" id="WP_090389884.1">
    <property type="nucleotide sequence ID" value="NZ_FMZO01000004.1"/>
</dbReference>
<dbReference type="SUPFAM" id="SSF48208">
    <property type="entry name" value="Six-hairpin glycosidases"/>
    <property type="match status" value="1"/>
</dbReference>
<sequence length="872" mass="101512">MTEEHKRLAANAKKAIPLEQWGPYVSERQWGTVREDYSQNGDTWNYFPFDHANSRAYLWGEDGLAGISDYFQNLCFAISLWNGQDKILKERLFGLGNNEGNHGEDVKELYFYLDNLPTHYYMEYLYKYPQQAFPYEQLREQNRSRGKNETEYEILDTGIFNERRYFDVQVTYAKQHSTDIAIRINITNRYSEAAPITVLPLLWFYNRWSNGSNTAVPDISLVNDHTVLARHNRIGDYYFYFQGADDALFTDNETNFEKLFGRPNNSIFVKDAFQDAIIEGTNTEALRNRKHGTRFAPVFKRSVNAGETIAIYCRLTSQATQQPFDDAFLQLFDKRRGEADAFYKAIFPRGVNPGMARVQRQALAGLLWSKQYYHYDVERWLSVSDGITPIVPSRLTGRNSDWTHLKNQDIISMPDKWEYPWYAAWDQSFQCISMAVVDPVFAKNQLLLLMREWFTKPDGQLPSYEWNFSDVNPPVQAWAAMEIYEIEKKAKGKGDIDFLKKVFNKLTINFTWWINRKDLKGDNIFEGGFLGLDNIGVFNRSYHDKGEIQLEQADGTSWMGIYALNMMDIALEIAVVDPSFEDMVTKFFEHFVLIAEALNDHVLWNEEDQFFYDVLCMRDAPPQPLKIRSIVGLTSLYAVNIMSREVFQKLPDFKKRFSWFKNYRLKNDLFWPNEEKGDGEEMLMSLVQRDRLKALLTRLLDESEFLSEGGIRALSKYHEANPYSVTINGEVHSIQYDPGDSTSDMFGGNSNWRGPVWIPINFIIIQSIRRLGKFYHDSFLMEYPTGSGNRMNLFHISTELSRRVISLFQKDKDGNRPIYGEYNWFFNLPENQDLILFYEYFNGDSGRGLGASHQTGWSALVAELISELADKE</sequence>
<dbReference type="GO" id="GO:0004573">
    <property type="term" value="F:Glc3Man9GlcNAc2 oligosaccharide glucosidase activity"/>
    <property type="evidence" value="ECO:0007669"/>
    <property type="project" value="InterPro"/>
</dbReference>
<dbReference type="PANTHER" id="PTHR10412:SF11">
    <property type="entry name" value="MANNOSYL-OLIGOSACCHARIDE GLUCOSIDASE"/>
    <property type="match status" value="1"/>
</dbReference>
<dbReference type="Gene3D" id="1.50.10.10">
    <property type="match status" value="1"/>
</dbReference>
<organism evidence="5 6">
    <name type="scientific">Niabella drilacis (strain DSM 25811 / CCM 8410 / CCUG 62505 / LMG 26954 / E90)</name>
    <dbReference type="NCBI Taxonomy" id="1285928"/>
    <lineage>
        <taxon>Bacteria</taxon>
        <taxon>Pseudomonadati</taxon>
        <taxon>Bacteroidota</taxon>
        <taxon>Chitinophagia</taxon>
        <taxon>Chitinophagales</taxon>
        <taxon>Chitinophagaceae</taxon>
        <taxon>Niabella</taxon>
    </lineage>
</organism>
<dbReference type="InterPro" id="IPR004888">
    <property type="entry name" value="Glycoside_hydrolase_63"/>
</dbReference>
<dbReference type="GO" id="GO:0006487">
    <property type="term" value="P:protein N-linked glycosylation"/>
    <property type="evidence" value="ECO:0007669"/>
    <property type="project" value="TreeGrafter"/>
</dbReference>
<dbReference type="STRING" id="1285928.SAMN04487894_104273"/>
<dbReference type="Proteomes" id="UP000198757">
    <property type="component" value="Unassembled WGS sequence"/>
</dbReference>
<dbReference type="GO" id="GO:0009311">
    <property type="term" value="P:oligosaccharide metabolic process"/>
    <property type="evidence" value="ECO:0007669"/>
    <property type="project" value="InterPro"/>
</dbReference>